<gene>
    <name evidence="1" type="ORF">SDC9_120820</name>
</gene>
<organism evidence="1">
    <name type="scientific">bioreactor metagenome</name>
    <dbReference type="NCBI Taxonomy" id="1076179"/>
    <lineage>
        <taxon>unclassified sequences</taxon>
        <taxon>metagenomes</taxon>
        <taxon>ecological metagenomes</taxon>
    </lineage>
</organism>
<sequence>MTCRAVRRGRVNHDRTRENTRVRAGFNQRHGDAGGVQRGDDRDVQRIGCGRVMIFIHVGHSDGNRLARLRRRIASSQRAGMIGSRYGVRWPGQGVDGCCSGRHGENK</sequence>
<dbReference type="AlphaFoldDB" id="A0A645CA85"/>
<name>A0A645CA85_9ZZZZ</name>
<comment type="caution">
    <text evidence="1">The sequence shown here is derived from an EMBL/GenBank/DDBJ whole genome shotgun (WGS) entry which is preliminary data.</text>
</comment>
<proteinExistence type="predicted"/>
<accession>A0A645CA85</accession>
<protein>
    <submittedName>
        <fullName evidence="1">Uncharacterized protein</fullName>
    </submittedName>
</protein>
<evidence type="ECO:0000313" key="1">
    <source>
        <dbReference type="EMBL" id="MPM73835.1"/>
    </source>
</evidence>
<reference evidence="1" key="1">
    <citation type="submission" date="2019-08" db="EMBL/GenBank/DDBJ databases">
        <authorList>
            <person name="Kucharzyk K."/>
            <person name="Murdoch R.W."/>
            <person name="Higgins S."/>
            <person name="Loffler F."/>
        </authorList>
    </citation>
    <scope>NUCLEOTIDE SEQUENCE</scope>
</reference>
<dbReference type="EMBL" id="VSSQ01025601">
    <property type="protein sequence ID" value="MPM73835.1"/>
    <property type="molecule type" value="Genomic_DNA"/>
</dbReference>